<evidence type="ECO:0000313" key="2">
    <source>
        <dbReference type="Proteomes" id="UP001277761"/>
    </source>
</evidence>
<sequence>MSIIGDVVTDALSNVFTFARRDRGLERLMAEGELLPARIYAIRYVEQHDTADTWLYGLDVPTAAGPLRVTVRQQLLPEPERAHLGATVLVRHRDGDVAIDWEETLRRAGVALGDEPAVAFRTKQLRHAIEPGIDHRGSDRSRLEQGRRAQARITGIEPVVVMGMSTDAWNVRLVVDDDGAARPVAGRRMRVPAFAVHLLDEGTTVPVAIDRRRPDRVTVDWAAAAEHAVAATP</sequence>
<accession>A0ABU4VLT0</accession>
<keyword evidence="2" id="KW-1185">Reference proteome</keyword>
<protein>
    <submittedName>
        <fullName evidence="1">Uncharacterized protein</fullName>
    </submittedName>
</protein>
<dbReference type="RefSeq" id="WP_319954926.1">
    <property type="nucleotide sequence ID" value="NZ_JAXAVX010000008.1"/>
</dbReference>
<organism evidence="1 2">
    <name type="scientific">Patulibacter brassicae</name>
    <dbReference type="NCBI Taxonomy" id="1705717"/>
    <lineage>
        <taxon>Bacteria</taxon>
        <taxon>Bacillati</taxon>
        <taxon>Actinomycetota</taxon>
        <taxon>Thermoleophilia</taxon>
        <taxon>Solirubrobacterales</taxon>
        <taxon>Patulibacteraceae</taxon>
        <taxon>Patulibacter</taxon>
    </lineage>
</organism>
<name>A0ABU4VLT0_9ACTN</name>
<dbReference type="Proteomes" id="UP001277761">
    <property type="component" value="Unassembled WGS sequence"/>
</dbReference>
<comment type="caution">
    <text evidence="1">The sequence shown here is derived from an EMBL/GenBank/DDBJ whole genome shotgun (WGS) entry which is preliminary data.</text>
</comment>
<evidence type="ECO:0000313" key="1">
    <source>
        <dbReference type="EMBL" id="MDX8152770.1"/>
    </source>
</evidence>
<reference evidence="1 2" key="1">
    <citation type="submission" date="2023-11" db="EMBL/GenBank/DDBJ databases">
        <authorList>
            <person name="Xu M."/>
            <person name="Jiang T."/>
        </authorList>
    </citation>
    <scope>NUCLEOTIDE SEQUENCE [LARGE SCALE GENOMIC DNA]</scope>
    <source>
        <strain evidence="1 2">SD</strain>
    </source>
</reference>
<dbReference type="EMBL" id="JAXAVX010000008">
    <property type="protein sequence ID" value="MDX8152770.1"/>
    <property type="molecule type" value="Genomic_DNA"/>
</dbReference>
<proteinExistence type="predicted"/>
<gene>
    <name evidence="1" type="ORF">SK069_14280</name>
</gene>